<keyword evidence="3" id="KW-1185">Reference proteome</keyword>
<dbReference type="GO" id="GO:0048312">
    <property type="term" value="P:intracellular distribution of mitochondria"/>
    <property type="evidence" value="ECO:0007669"/>
    <property type="project" value="TreeGrafter"/>
</dbReference>
<dbReference type="PRINTS" id="PR00195">
    <property type="entry name" value="DYNAMIN"/>
</dbReference>
<dbReference type="CDD" id="cd08771">
    <property type="entry name" value="DLP_1"/>
    <property type="match status" value="1"/>
</dbReference>
<dbReference type="GO" id="GO:0005525">
    <property type="term" value="F:GTP binding"/>
    <property type="evidence" value="ECO:0007669"/>
    <property type="project" value="InterPro"/>
</dbReference>
<gene>
    <name evidence="2" type="ORF">OEA41_007978</name>
</gene>
<dbReference type="Gene3D" id="3.40.50.300">
    <property type="entry name" value="P-loop containing nucleotide triphosphate hydrolases"/>
    <property type="match status" value="2"/>
</dbReference>
<dbReference type="InterPro" id="IPR045063">
    <property type="entry name" value="Dynamin_N"/>
</dbReference>
<dbReference type="GO" id="GO:0008017">
    <property type="term" value="F:microtubule binding"/>
    <property type="evidence" value="ECO:0007669"/>
    <property type="project" value="TreeGrafter"/>
</dbReference>
<dbReference type="GO" id="GO:0005874">
    <property type="term" value="C:microtubule"/>
    <property type="evidence" value="ECO:0007669"/>
    <property type="project" value="TreeGrafter"/>
</dbReference>
<dbReference type="AlphaFoldDB" id="A0AAE0DQS3"/>
<dbReference type="InterPro" id="IPR001401">
    <property type="entry name" value="Dynamin_GTPase"/>
</dbReference>
<protein>
    <recommendedName>
        <fullName evidence="1">Dynamin GTPase domain-containing protein</fullName>
    </recommendedName>
</protein>
<reference evidence="2" key="1">
    <citation type="submission" date="2022-11" db="EMBL/GenBank/DDBJ databases">
        <title>Chromosomal genome sequence assembly and mating type (MAT) locus characterization of the leprose asexual lichenized fungus Lepraria neglecta (Nyl.) Erichsen.</title>
        <authorList>
            <person name="Allen J.L."/>
            <person name="Pfeffer B."/>
        </authorList>
    </citation>
    <scope>NUCLEOTIDE SEQUENCE</scope>
    <source>
        <strain evidence="2">Allen 5258</strain>
    </source>
</reference>
<dbReference type="GO" id="GO:0000266">
    <property type="term" value="P:mitochondrial fission"/>
    <property type="evidence" value="ECO:0007669"/>
    <property type="project" value="TreeGrafter"/>
</dbReference>
<dbReference type="GO" id="GO:0016559">
    <property type="term" value="P:peroxisome fission"/>
    <property type="evidence" value="ECO:0007669"/>
    <property type="project" value="TreeGrafter"/>
</dbReference>
<dbReference type="Pfam" id="PF00350">
    <property type="entry name" value="Dynamin_N"/>
    <property type="match status" value="1"/>
</dbReference>
<proteinExistence type="predicted"/>
<dbReference type="PANTHER" id="PTHR11566:SF21">
    <property type="entry name" value="DYNAMIN RELATED PROTEIN 1, ISOFORM A"/>
    <property type="match status" value="1"/>
</dbReference>
<dbReference type="SMART" id="SM00053">
    <property type="entry name" value="DYNc"/>
    <property type="match status" value="1"/>
</dbReference>
<evidence type="ECO:0000259" key="1">
    <source>
        <dbReference type="SMART" id="SM00053"/>
    </source>
</evidence>
<accession>A0AAE0DQS3</accession>
<organism evidence="2 3">
    <name type="scientific">Lepraria neglecta</name>
    <dbReference type="NCBI Taxonomy" id="209136"/>
    <lineage>
        <taxon>Eukaryota</taxon>
        <taxon>Fungi</taxon>
        <taxon>Dikarya</taxon>
        <taxon>Ascomycota</taxon>
        <taxon>Pezizomycotina</taxon>
        <taxon>Lecanoromycetes</taxon>
        <taxon>OSLEUM clade</taxon>
        <taxon>Lecanoromycetidae</taxon>
        <taxon>Lecanorales</taxon>
        <taxon>Lecanorineae</taxon>
        <taxon>Stereocaulaceae</taxon>
        <taxon>Lepraria</taxon>
    </lineage>
</organism>
<evidence type="ECO:0000313" key="3">
    <source>
        <dbReference type="Proteomes" id="UP001276659"/>
    </source>
</evidence>
<dbReference type="GO" id="GO:0006897">
    <property type="term" value="P:endocytosis"/>
    <property type="evidence" value="ECO:0007669"/>
    <property type="project" value="TreeGrafter"/>
</dbReference>
<dbReference type="SUPFAM" id="SSF52540">
    <property type="entry name" value="P-loop containing nucleoside triphosphate hydrolases"/>
    <property type="match status" value="1"/>
</dbReference>
<dbReference type="PANTHER" id="PTHR11566">
    <property type="entry name" value="DYNAMIN"/>
    <property type="match status" value="1"/>
</dbReference>
<dbReference type="InterPro" id="IPR022812">
    <property type="entry name" value="Dynamin"/>
</dbReference>
<evidence type="ECO:0000313" key="2">
    <source>
        <dbReference type="EMBL" id="KAK3176655.1"/>
    </source>
</evidence>
<dbReference type="EMBL" id="JASNWA010000004">
    <property type="protein sequence ID" value="KAK3176655.1"/>
    <property type="molecule type" value="Genomic_DNA"/>
</dbReference>
<feature type="domain" description="Dynamin GTPase" evidence="1">
    <location>
        <begin position="19"/>
        <end position="243"/>
    </location>
</feature>
<dbReference type="GO" id="GO:0016020">
    <property type="term" value="C:membrane"/>
    <property type="evidence" value="ECO:0007669"/>
    <property type="project" value="TreeGrafter"/>
</dbReference>
<sequence length="445" mass="49714">MEPPTTTTTTTTIVETLGSDKKLALLNDIDKLRSHGISQYVNLPQLIVCGDQSSGKSSVLDAISGIPFPTKDNLCTRFATEVILRHTSNITISVAIVPGPGRSEEEQRKLLAFRHNLVDLENFPVLVEDATSCMGVTHSSSAFSTDVLRLEISGPNQPHLTIVDLPGLIHSENKLQTAADIQVVQSMVYEYMINRRSIILAVISAKNDYPNQIVLNLARKLSKILFDQIRAELPILIEDIEEKTNDCRGTLARLGPNRAGFDQQRLFLLQISQEFQAISKAALDGSYGHSFFGEPRSADGYTKRLRAVVQNLNVEFAESIRLRGQQRRIVEGDIRSSNTAEGMKTVSRADFIDEIRELLSITRGRELPGMFNPLIVGDLFSARSFLDLLISRLADEPTSEALLDHVIDPLMDRKLKDMNQKLDEILRPYQSGHPITYNHYFTETI</sequence>
<dbReference type="GO" id="GO:0005739">
    <property type="term" value="C:mitochondrion"/>
    <property type="evidence" value="ECO:0007669"/>
    <property type="project" value="TreeGrafter"/>
</dbReference>
<name>A0AAE0DQS3_9LECA</name>
<dbReference type="InterPro" id="IPR027417">
    <property type="entry name" value="P-loop_NTPase"/>
</dbReference>
<dbReference type="Proteomes" id="UP001276659">
    <property type="component" value="Unassembled WGS sequence"/>
</dbReference>
<dbReference type="GO" id="GO:0003924">
    <property type="term" value="F:GTPase activity"/>
    <property type="evidence" value="ECO:0007669"/>
    <property type="project" value="InterPro"/>
</dbReference>
<comment type="caution">
    <text evidence="2">The sequence shown here is derived from an EMBL/GenBank/DDBJ whole genome shotgun (WGS) entry which is preliminary data.</text>
</comment>